<feature type="transmembrane region" description="Helical" evidence="8">
    <location>
        <begin position="367"/>
        <end position="393"/>
    </location>
</feature>
<dbReference type="InterPro" id="IPR006634">
    <property type="entry name" value="TLC-dom"/>
</dbReference>
<comment type="pathway">
    <text evidence="2">Lipid metabolism; sphingolipid metabolism.</text>
</comment>
<evidence type="ECO:0000256" key="3">
    <source>
        <dbReference type="ARBA" id="ARBA00004991"/>
    </source>
</evidence>
<evidence type="ECO:0000313" key="11">
    <source>
        <dbReference type="Proteomes" id="UP000326759"/>
    </source>
</evidence>
<feature type="transmembrane region" description="Helical" evidence="8">
    <location>
        <begin position="274"/>
        <end position="292"/>
    </location>
</feature>
<feature type="transmembrane region" description="Helical" evidence="8">
    <location>
        <begin position="35"/>
        <end position="53"/>
    </location>
</feature>
<feature type="transmembrane region" description="Helical" evidence="8">
    <location>
        <begin position="100"/>
        <end position="119"/>
    </location>
</feature>
<feature type="non-terminal residue" evidence="10">
    <location>
        <position position="433"/>
    </location>
</feature>
<evidence type="ECO:0000256" key="5">
    <source>
        <dbReference type="ARBA" id="ARBA00022989"/>
    </source>
</evidence>
<name>A0A5N5T9N3_9CRUS</name>
<keyword evidence="5 8" id="KW-1133">Transmembrane helix</keyword>
<comment type="caution">
    <text evidence="10">The sequence shown here is derived from an EMBL/GenBank/DDBJ whole genome shotgun (WGS) entry which is preliminary data.</text>
</comment>
<organism evidence="10 11">
    <name type="scientific">Armadillidium nasatum</name>
    <dbReference type="NCBI Taxonomy" id="96803"/>
    <lineage>
        <taxon>Eukaryota</taxon>
        <taxon>Metazoa</taxon>
        <taxon>Ecdysozoa</taxon>
        <taxon>Arthropoda</taxon>
        <taxon>Crustacea</taxon>
        <taxon>Multicrustacea</taxon>
        <taxon>Malacostraca</taxon>
        <taxon>Eumalacostraca</taxon>
        <taxon>Peracarida</taxon>
        <taxon>Isopoda</taxon>
        <taxon>Oniscidea</taxon>
        <taxon>Crinocheta</taxon>
        <taxon>Armadillidiidae</taxon>
        <taxon>Armadillidium</taxon>
    </lineage>
</organism>
<feature type="transmembrane region" description="Helical" evidence="8">
    <location>
        <begin position="327"/>
        <end position="347"/>
    </location>
</feature>
<dbReference type="PANTHER" id="PTHR12560:SF0">
    <property type="entry name" value="LD18904P"/>
    <property type="match status" value="1"/>
</dbReference>
<evidence type="ECO:0000256" key="1">
    <source>
        <dbReference type="ARBA" id="ARBA00004141"/>
    </source>
</evidence>
<feature type="transmembrane region" description="Helical" evidence="8">
    <location>
        <begin position="244"/>
        <end position="262"/>
    </location>
</feature>
<keyword evidence="6 7" id="KW-0472">Membrane</keyword>
<dbReference type="PROSITE" id="PS50922">
    <property type="entry name" value="TLC"/>
    <property type="match status" value="1"/>
</dbReference>
<comment type="pathway">
    <text evidence="3">Sphingolipid metabolism.</text>
</comment>
<dbReference type="GO" id="GO:0050291">
    <property type="term" value="F:sphingosine N-acyltransferase activity"/>
    <property type="evidence" value="ECO:0007669"/>
    <property type="project" value="InterPro"/>
</dbReference>
<dbReference type="InterPro" id="IPR016439">
    <property type="entry name" value="Lag1/Lac1-like"/>
</dbReference>
<evidence type="ECO:0000256" key="8">
    <source>
        <dbReference type="SAM" id="Phobius"/>
    </source>
</evidence>
<feature type="transmembrane region" description="Helical" evidence="8">
    <location>
        <begin position="200"/>
        <end position="219"/>
    </location>
</feature>
<protein>
    <submittedName>
        <fullName evidence="10">Ceramide synthase 2</fullName>
    </submittedName>
</protein>
<dbReference type="OrthoDB" id="537032at2759"/>
<keyword evidence="4 7" id="KW-0812">Transmembrane</keyword>
<evidence type="ECO:0000259" key="9">
    <source>
        <dbReference type="PROSITE" id="PS50922"/>
    </source>
</evidence>
<dbReference type="GO" id="GO:0046513">
    <property type="term" value="P:ceramide biosynthetic process"/>
    <property type="evidence" value="ECO:0007669"/>
    <property type="project" value="InterPro"/>
</dbReference>
<gene>
    <name evidence="10" type="primary">Cers2</name>
    <name evidence="10" type="ORF">Anas_12185</name>
</gene>
<accession>A0A5N5T9N3</accession>
<feature type="domain" description="TLC" evidence="9">
    <location>
        <begin position="195"/>
        <end position="397"/>
    </location>
</feature>
<evidence type="ECO:0000256" key="2">
    <source>
        <dbReference type="ARBA" id="ARBA00004760"/>
    </source>
</evidence>
<comment type="subcellular location">
    <subcellularLocation>
        <location evidence="1">Membrane</location>
        <topology evidence="1">Multi-pass membrane protein</topology>
    </subcellularLocation>
</comment>
<dbReference type="Proteomes" id="UP000326759">
    <property type="component" value="Unassembled WGS sequence"/>
</dbReference>
<sequence length="433" mass="51745">MRKNKKEASLYLGRFSTSTLHSLEGEQKVLHKKKLNFVCCIIQKLLINLKIYLNAVKELMEILHSVKQWFWNPDVWLVPGLSWDDMAPTQENGLPDSKDLFPAMVYMTVLFLVIRYLILEPMIIKPFGRSFGLKDITNKNPPFIEEAEELFQLNKNKKASHNDIIEVAQKIGWSERQVERWLRHRTLCERPSKMFKLCDCSWNLIYYIFYCVYGLWVLYDKEWLWDIKECWTGYPFQSVSKDLWWYYILSLGYYTTMSLTHMFQHKRKDSLQMLLHHLVTLVLIFLSFNVNMIRLGSLILLVHECADIPLLTAKVCGYIGHGYAMDFLFIIFILLWVITRLYLYPFWIMKNALFDAHRILNTMAPVYYIFNGLLVILLLFHLVWTFFILQIILKKIQTKETRDLRSDDEDLSKDFLDNCNYTYIENDDHWKKK</sequence>
<reference evidence="10 11" key="1">
    <citation type="journal article" date="2019" name="PLoS Biol.">
        <title>Sex chromosomes control vertical transmission of feminizing Wolbachia symbionts in an isopod.</title>
        <authorList>
            <person name="Becking T."/>
            <person name="Chebbi M.A."/>
            <person name="Giraud I."/>
            <person name="Moumen B."/>
            <person name="Laverre T."/>
            <person name="Caubet Y."/>
            <person name="Peccoud J."/>
            <person name="Gilbert C."/>
            <person name="Cordaux R."/>
        </authorList>
    </citation>
    <scope>NUCLEOTIDE SEQUENCE [LARGE SCALE GENOMIC DNA]</scope>
    <source>
        <strain evidence="10">ANa2</strain>
        <tissue evidence="10">Whole body excluding digestive tract and cuticle</tissue>
    </source>
</reference>
<dbReference type="SMART" id="SM00724">
    <property type="entry name" value="TLC"/>
    <property type="match status" value="1"/>
</dbReference>
<evidence type="ECO:0000256" key="4">
    <source>
        <dbReference type="ARBA" id="ARBA00022692"/>
    </source>
</evidence>
<evidence type="ECO:0000313" key="10">
    <source>
        <dbReference type="EMBL" id="KAB7501795.1"/>
    </source>
</evidence>
<dbReference type="GO" id="GO:0016020">
    <property type="term" value="C:membrane"/>
    <property type="evidence" value="ECO:0007669"/>
    <property type="project" value="UniProtKB-SubCell"/>
</dbReference>
<evidence type="ECO:0000256" key="7">
    <source>
        <dbReference type="PROSITE-ProRule" id="PRU00205"/>
    </source>
</evidence>
<proteinExistence type="predicted"/>
<dbReference type="EMBL" id="SEYY01009490">
    <property type="protein sequence ID" value="KAB7501795.1"/>
    <property type="molecule type" value="Genomic_DNA"/>
</dbReference>
<dbReference type="AlphaFoldDB" id="A0A5N5T9N3"/>
<evidence type="ECO:0000256" key="6">
    <source>
        <dbReference type="ARBA" id="ARBA00023136"/>
    </source>
</evidence>
<dbReference type="Gene3D" id="1.10.10.60">
    <property type="entry name" value="Homeodomain-like"/>
    <property type="match status" value="1"/>
</dbReference>
<dbReference type="Pfam" id="PF03798">
    <property type="entry name" value="TRAM_LAG1_CLN8"/>
    <property type="match status" value="1"/>
</dbReference>
<keyword evidence="11" id="KW-1185">Reference proteome</keyword>
<dbReference type="UniPathway" id="UPA00222"/>
<dbReference type="PANTHER" id="PTHR12560">
    <property type="entry name" value="LONGEVITY ASSURANCE FACTOR 1 LAG1"/>
    <property type="match status" value="1"/>
</dbReference>